<gene>
    <name evidence="1" type="ORF">ACFSYC_00620</name>
</gene>
<protein>
    <submittedName>
        <fullName evidence="1">LamG-like jellyroll fold domain-containing protein</fullName>
    </submittedName>
</protein>
<dbReference type="SUPFAM" id="SSF49899">
    <property type="entry name" value="Concanavalin A-like lectins/glucanases"/>
    <property type="match status" value="1"/>
</dbReference>
<sequence>MSKNYQALLLSAALGLQLLMYGCTKKETVNPIVVEMTLEKSNVALLPSGTINVNINSGNGEYKAISSNDDIAKATVSGNIITITAGTNQDKAHAYIVITDKMFKRQSIDVEVSKLFDLVLSKTQADLEVGITGKNEVTININSGNAGYQAEAIENTASLVEINKTKIETYGKLTIKALAAGTAKVKVTDAKGKEAIITLNITAPTAVALSKTDITLAAVQASTEINITAGNGDYKVSVANPLIAKAYIIGTVLTIKGKINGTTVVTIEDKKGQKATVNVKVDGAAFAMNLSDQYFGYANFNDIAIVDVSVKSVKTVTFELTCKIDGYRGLQTFIGLEGNLLIRGKNDDFRPTHPLQIVGLGDKITLESTSNFNLNQWMNIALVVDCNQTDVKEKYKLYINGVQDVLVVIRQDETHTSINLASSSDGNRFEIGRAVGQDFRAMKGTISEARVWTVARTAQQIKDNMCGLTGATNPGLLARWNFTAGAETGYIQDSNGGKYETNLILANAKAGGSYTQVKAPASVFVSKGCPN</sequence>
<dbReference type="PROSITE" id="PS51257">
    <property type="entry name" value="PROKAR_LIPOPROTEIN"/>
    <property type="match status" value="1"/>
</dbReference>
<evidence type="ECO:0000313" key="1">
    <source>
        <dbReference type="EMBL" id="MFD2863174.1"/>
    </source>
</evidence>
<evidence type="ECO:0000313" key="2">
    <source>
        <dbReference type="Proteomes" id="UP001597601"/>
    </source>
</evidence>
<comment type="caution">
    <text evidence="1">The sequence shown here is derived from an EMBL/GenBank/DDBJ whole genome shotgun (WGS) entry which is preliminary data.</text>
</comment>
<dbReference type="Proteomes" id="UP001597601">
    <property type="component" value="Unassembled WGS sequence"/>
</dbReference>
<dbReference type="Gene3D" id="2.60.120.200">
    <property type="match status" value="1"/>
</dbReference>
<dbReference type="RefSeq" id="WP_377122289.1">
    <property type="nucleotide sequence ID" value="NZ_JBHUHN010000001.1"/>
</dbReference>
<dbReference type="EMBL" id="JBHUON010000001">
    <property type="protein sequence ID" value="MFD2863174.1"/>
    <property type="molecule type" value="Genomic_DNA"/>
</dbReference>
<name>A0ABW5XKU0_9SPHI</name>
<proteinExistence type="predicted"/>
<reference evidence="2" key="1">
    <citation type="journal article" date="2019" name="Int. J. Syst. Evol. Microbiol.">
        <title>The Global Catalogue of Microorganisms (GCM) 10K type strain sequencing project: providing services to taxonomists for standard genome sequencing and annotation.</title>
        <authorList>
            <consortium name="The Broad Institute Genomics Platform"/>
            <consortium name="The Broad Institute Genome Sequencing Center for Infectious Disease"/>
            <person name="Wu L."/>
            <person name="Ma J."/>
        </authorList>
    </citation>
    <scope>NUCLEOTIDE SEQUENCE [LARGE SCALE GENOMIC DNA]</scope>
    <source>
        <strain evidence="2">KCTC 52232</strain>
    </source>
</reference>
<accession>A0ABW5XKU0</accession>
<organism evidence="1 2">
    <name type="scientific">Mucilaginibacter antarcticus</name>
    <dbReference type="NCBI Taxonomy" id="1855725"/>
    <lineage>
        <taxon>Bacteria</taxon>
        <taxon>Pseudomonadati</taxon>
        <taxon>Bacteroidota</taxon>
        <taxon>Sphingobacteriia</taxon>
        <taxon>Sphingobacteriales</taxon>
        <taxon>Sphingobacteriaceae</taxon>
        <taxon>Mucilaginibacter</taxon>
    </lineage>
</organism>
<dbReference type="Pfam" id="PF13385">
    <property type="entry name" value="Laminin_G_3"/>
    <property type="match status" value="1"/>
</dbReference>
<keyword evidence="2" id="KW-1185">Reference proteome</keyword>
<dbReference type="InterPro" id="IPR013320">
    <property type="entry name" value="ConA-like_dom_sf"/>
</dbReference>